<evidence type="ECO:0000313" key="2">
    <source>
        <dbReference type="Proteomes" id="UP000821865"/>
    </source>
</evidence>
<keyword evidence="2" id="KW-1185">Reference proteome</keyword>
<comment type="caution">
    <text evidence="1">The sequence shown here is derived from an EMBL/GenBank/DDBJ whole genome shotgun (WGS) entry which is preliminary data.</text>
</comment>
<dbReference type="EMBL" id="CM023474">
    <property type="protein sequence ID" value="KAH7950321.1"/>
    <property type="molecule type" value="Genomic_DNA"/>
</dbReference>
<name>A0ACB8CTA6_DERSI</name>
<gene>
    <name evidence="1" type="ORF">HPB49_022408</name>
</gene>
<evidence type="ECO:0000313" key="1">
    <source>
        <dbReference type="EMBL" id="KAH7950321.1"/>
    </source>
</evidence>
<organism evidence="1 2">
    <name type="scientific">Dermacentor silvarum</name>
    <name type="common">Tick</name>
    <dbReference type="NCBI Taxonomy" id="543639"/>
    <lineage>
        <taxon>Eukaryota</taxon>
        <taxon>Metazoa</taxon>
        <taxon>Ecdysozoa</taxon>
        <taxon>Arthropoda</taxon>
        <taxon>Chelicerata</taxon>
        <taxon>Arachnida</taxon>
        <taxon>Acari</taxon>
        <taxon>Parasitiformes</taxon>
        <taxon>Ixodida</taxon>
        <taxon>Ixodoidea</taxon>
        <taxon>Ixodidae</taxon>
        <taxon>Rhipicephalinae</taxon>
        <taxon>Dermacentor</taxon>
    </lineage>
</organism>
<protein>
    <submittedName>
        <fullName evidence="1">Uncharacterized protein</fullName>
    </submittedName>
</protein>
<dbReference type="Proteomes" id="UP000821865">
    <property type="component" value="Chromosome 5"/>
</dbReference>
<sequence length="458" mass="52746">MSEGGEESLMASDGPSFSSRMDSTPEESSDDDYPDEIIPIICCCILILFIIMIILIILVSDVYVNTASVTYKKVKYTPVTPKPPPPGPPSPPPYDVSNFTLICVFEYITADLWNKTDQCTDYVYIRAFYYAIRVNHEPLVFDKKTLIRNTHKLYFDDQYYWQNLTLADQRVNRAMRRFPSCRLVPWNVGRHLHTARDNIFRGQTKPIVPPDWTYLHTGAVWPDADAIIEAHVKNILSLADIVGLSTSNTTDEPNTVQFVGNSPRFLWASPPNPIRGILPGIRGMLGMLQEFPRWKQVLGKNKLCFSVSSSINYAKNLNRDIDFRVDMEDSDDSVIRFYRYRFTTIDNRTKEYPLQEFDFKYEFDNPTHTHFWNLRVAGNLKGFFAYDDASTLDYKIKELLNAYPDDRCVVFDDLGDDAWEANFNYDGQTVAFGKYGMLHVIASAMVQRYGQAFPSNYY</sequence>
<accession>A0ACB8CTA6</accession>
<proteinExistence type="predicted"/>
<reference evidence="1" key="1">
    <citation type="submission" date="2020-05" db="EMBL/GenBank/DDBJ databases">
        <title>Large-scale comparative analyses of tick genomes elucidate their genetic diversity and vector capacities.</title>
        <authorList>
            <person name="Jia N."/>
            <person name="Wang J."/>
            <person name="Shi W."/>
            <person name="Du L."/>
            <person name="Sun Y."/>
            <person name="Zhan W."/>
            <person name="Jiang J."/>
            <person name="Wang Q."/>
            <person name="Zhang B."/>
            <person name="Ji P."/>
            <person name="Sakyi L.B."/>
            <person name="Cui X."/>
            <person name="Yuan T."/>
            <person name="Jiang B."/>
            <person name="Yang W."/>
            <person name="Lam T.T.-Y."/>
            <person name="Chang Q."/>
            <person name="Ding S."/>
            <person name="Wang X."/>
            <person name="Zhu J."/>
            <person name="Ruan X."/>
            <person name="Zhao L."/>
            <person name="Wei J."/>
            <person name="Que T."/>
            <person name="Du C."/>
            <person name="Cheng J."/>
            <person name="Dai P."/>
            <person name="Han X."/>
            <person name="Huang E."/>
            <person name="Gao Y."/>
            <person name="Liu J."/>
            <person name="Shao H."/>
            <person name="Ye R."/>
            <person name="Li L."/>
            <person name="Wei W."/>
            <person name="Wang X."/>
            <person name="Wang C."/>
            <person name="Yang T."/>
            <person name="Huo Q."/>
            <person name="Li W."/>
            <person name="Guo W."/>
            <person name="Chen H."/>
            <person name="Zhou L."/>
            <person name="Ni X."/>
            <person name="Tian J."/>
            <person name="Zhou Y."/>
            <person name="Sheng Y."/>
            <person name="Liu T."/>
            <person name="Pan Y."/>
            <person name="Xia L."/>
            <person name="Li J."/>
            <person name="Zhao F."/>
            <person name="Cao W."/>
        </authorList>
    </citation>
    <scope>NUCLEOTIDE SEQUENCE</scope>
    <source>
        <strain evidence="1">Dsil-2018</strain>
    </source>
</reference>